<dbReference type="PANTHER" id="PTHR10443:SF12">
    <property type="entry name" value="DIPEPTIDASE"/>
    <property type="match status" value="1"/>
</dbReference>
<dbReference type="GO" id="GO:0070573">
    <property type="term" value="F:metallodipeptidase activity"/>
    <property type="evidence" value="ECO:0007669"/>
    <property type="project" value="InterPro"/>
</dbReference>
<dbReference type="OrthoDB" id="9804920at2"/>
<keyword evidence="3" id="KW-1185">Reference proteome</keyword>
<reference evidence="2 3" key="1">
    <citation type="submission" date="2018-11" db="EMBL/GenBank/DDBJ databases">
        <title>Arenibacter aquaticus sp.nov., a marine bacterium isolated from surface seawater in the South China Sea.</title>
        <authorList>
            <person name="Guo J."/>
            <person name="Sun J."/>
        </authorList>
    </citation>
    <scope>NUCLEOTIDE SEQUENCE [LARGE SCALE GENOMIC DNA]</scope>
    <source>
        <strain evidence="2 3">GUO666</strain>
    </source>
</reference>
<protein>
    <submittedName>
        <fullName evidence="2">Peptidase M19</fullName>
    </submittedName>
</protein>
<dbReference type="Gene3D" id="3.20.20.140">
    <property type="entry name" value="Metal-dependent hydrolases"/>
    <property type="match status" value="1"/>
</dbReference>
<dbReference type="PANTHER" id="PTHR10443">
    <property type="entry name" value="MICROSOMAL DIPEPTIDASE"/>
    <property type="match status" value="1"/>
</dbReference>
<name>A0A3S0CM19_9FLAO</name>
<dbReference type="InterPro" id="IPR032466">
    <property type="entry name" value="Metal_Hydrolase"/>
</dbReference>
<dbReference type="PROSITE" id="PS51365">
    <property type="entry name" value="RENAL_DIPEPTIDASE_2"/>
    <property type="match status" value="1"/>
</dbReference>
<dbReference type="EMBL" id="RQPJ01000014">
    <property type="protein sequence ID" value="RTE52800.1"/>
    <property type="molecule type" value="Genomic_DNA"/>
</dbReference>
<dbReference type="AlphaFoldDB" id="A0A3S0CM19"/>
<keyword evidence="1" id="KW-0812">Transmembrane</keyword>
<dbReference type="RefSeq" id="WP_126163033.1">
    <property type="nucleotide sequence ID" value="NZ_RQPJ01000014.1"/>
</dbReference>
<evidence type="ECO:0000313" key="2">
    <source>
        <dbReference type="EMBL" id="RTE52800.1"/>
    </source>
</evidence>
<comment type="caution">
    <text evidence="2">The sequence shown here is derived from an EMBL/GenBank/DDBJ whole genome shotgun (WGS) entry which is preliminary data.</text>
</comment>
<keyword evidence="1" id="KW-1133">Transmembrane helix</keyword>
<evidence type="ECO:0000313" key="3">
    <source>
        <dbReference type="Proteomes" id="UP000267585"/>
    </source>
</evidence>
<organism evidence="2 3">
    <name type="scientific">Arenibacter aquaticus</name>
    <dbReference type="NCBI Taxonomy" id="2489054"/>
    <lineage>
        <taxon>Bacteria</taxon>
        <taxon>Pseudomonadati</taxon>
        <taxon>Bacteroidota</taxon>
        <taxon>Flavobacteriia</taxon>
        <taxon>Flavobacteriales</taxon>
        <taxon>Flavobacteriaceae</taxon>
        <taxon>Arenibacter</taxon>
    </lineage>
</organism>
<dbReference type="Proteomes" id="UP000267585">
    <property type="component" value="Unassembled WGS sequence"/>
</dbReference>
<keyword evidence="1" id="KW-0472">Membrane</keyword>
<dbReference type="SUPFAM" id="SSF51556">
    <property type="entry name" value="Metallo-dependent hydrolases"/>
    <property type="match status" value="1"/>
</dbReference>
<dbReference type="CDD" id="cd01301">
    <property type="entry name" value="rDP_like"/>
    <property type="match status" value="1"/>
</dbReference>
<feature type="transmembrane region" description="Helical" evidence="1">
    <location>
        <begin position="7"/>
        <end position="27"/>
    </location>
</feature>
<proteinExistence type="predicted"/>
<gene>
    <name evidence="2" type="ORF">EHW67_14110</name>
</gene>
<evidence type="ECO:0000256" key="1">
    <source>
        <dbReference type="SAM" id="Phobius"/>
    </source>
</evidence>
<dbReference type="InterPro" id="IPR000180">
    <property type="entry name" value="Dipep_AS"/>
</dbReference>
<sequence length="390" mass="43802">MKKILRYSLAIVLILYGLATFTVSPILDKQMNLVEYEDPRILGSKAKELYRSLDFIADLHCDALLWDRDLSQRLDYAHLDFPRMREANMSLQAFTIVTKSPKGQNFKRNSADAPDKITLLNIAQGRFPDKWFSLYKRAVYQAKDLQRYTKKSDGKFILVKSQEDLRKLIRFRQNDSTVIGGFLGVEGAHCLEGNLENLQNLYDEGVRMMAPTHFFDNELGGSAHGISGEGLTNFGRKVIDEMNRMGMIIDLAHVSPKMIDEVLDRSTRPVLVSHTGVKGTKDSPRNLSDHHIKRIAKSGGLIGIGFFKGAIKGEVKHIVEAMKYVKDLVGVEHVALGSDFDGAATTPIDVTGLPYIVQELMNQGFTELEIRAIMGENVKRFLLEQLPKGS</sequence>
<dbReference type="Pfam" id="PF01244">
    <property type="entry name" value="Peptidase_M19"/>
    <property type="match status" value="1"/>
</dbReference>
<dbReference type="GO" id="GO:0006508">
    <property type="term" value="P:proteolysis"/>
    <property type="evidence" value="ECO:0007669"/>
    <property type="project" value="InterPro"/>
</dbReference>
<dbReference type="InterPro" id="IPR008257">
    <property type="entry name" value="Pept_M19"/>
</dbReference>
<dbReference type="PROSITE" id="PS00869">
    <property type="entry name" value="RENAL_DIPEPTIDASE_1"/>
    <property type="match status" value="1"/>
</dbReference>
<accession>A0A3S0CM19</accession>